<feature type="active site" evidence="5">
    <location>
        <position position="67"/>
    </location>
</feature>
<accession>A0A0L0CAM4</accession>
<dbReference type="PANTHER" id="PTHR10029:SF3">
    <property type="entry name" value="ACYLPHOSPHATASE-RELATED"/>
    <property type="match status" value="1"/>
</dbReference>
<comment type="catalytic activity">
    <reaction evidence="4 5">
        <text>an acyl phosphate + H2O = a carboxylate + phosphate + H(+)</text>
        <dbReference type="Rhea" id="RHEA:14965"/>
        <dbReference type="ChEBI" id="CHEBI:15377"/>
        <dbReference type="ChEBI" id="CHEBI:15378"/>
        <dbReference type="ChEBI" id="CHEBI:29067"/>
        <dbReference type="ChEBI" id="CHEBI:43474"/>
        <dbReference type="ChEBI" id="CHEBI:59918"/>
        <dbReference type="EC" id="3.6.1.7"/>
    </reaction>
</comment>
<dbReference type="Proteomes" id="UP000037069">
    <property type="component" value="Unassembled WGS sequence"/>
</dbReference>
<dbReference type="PROSITE" id="PS00150">
    <property type="entry name" value="ACYLPHOSPHATASE_1"/>
    <property type="match status" value="1"/>
</dbReference>
<keyword evidence="10" id="KW-1185">Reference proteome</keyword>
<organism evidence="9 10">
    <name type="scientific">Lucilia cuprina</name>
    <name type="common">Green bottle fly</name>
    <name type="synonym">Australian sheep blowfly</name>
    <dbReference type="NCBI Taxonomy" id="7375"/>
    <lineage>
        <taxon>Eukaryota</taxon>
        <taxon>Metazoa</taxon>
        <taxon>Ecdysozoa</taxon>
        <taxon>Arthropoda</taxon>
        <taxon>Hexapoda</taxon>
        <taxon>Insecta</taxon>
        <taxon>Pterygota</taxon>
        <taxon>Neoptera</taxon>
        <taxon>Endopterygota</taxon>
        <taxon>Diptera</taxon>
        <taxon>Brachycera</taxon>
        <taxon>Muscomorpha</taxon>
        <taxon>Oestroidea</taxon>
        <taxon>Calliphoridae</taxon>
        <taxon>Luciliinae</taxon>
        <taxon>Lucilia</taxon>
    </lineage>
</organism>
<comment type="similarity">
    <text evidence="1 6">Belongs to the acylphosphatase family.</text>
</comment>
<dbReference type="FunFam" id="3.30.70.100:FF:000011">
    <property type="entry name" value="Acylphosphatase"/>
    <property type="match status" value="1"/>
</dbReference>
<dbReference type="PROSITE" id="PS51160">
    <property type="entry name" value="ACYLPHOSPHATASE_3"/>
    <property type="match status" value="1"/>
</dbReference>
<dbReference type="InterPro" id="IPR020456">
    <property type="entry name" value="Acylphosphatase"/>
</dbReference>
<evidence type="ECO:0000256" key="1">
    <source>
        <dbReference type="ARBA" id="ARBA00005614"/>
    </source>
</evidence>
<dbReference type="Pfam" id="PF00708">
    <property type="entry name" value="Acylphosphatase"/>
    <property type="match status" value="1"/>
</dbReference>
<feature type="domain" description="Acylphosphatase-like" evidence="8">
    <location>
        <begin position="34"/>
        <end position="124"/>
    </location>
</feature>
<dbReference type="EMBL" id="JRES01000663">
    <property type="protein sequence ID" value="KNC29453.1"/>
    <property type="molecule type" value="Genomic_DNA"/>
</dbReference>
<dbReference type="InterPro" id="IPR036046">
    <property type="entry name" value="Acylphosphatase-like_dom_sf"/>
</dbReference>
<gene>
    <name evidence="9" type="ORF">FF38_00918</name>
</gene>
<evidence type="ECO:0000256" key="3">
    <source>
        <dbReference type="ARBA" id="ARBA00022801"/>
    </source>
</evidence>
<feature type="active site" evidence="5">
    <location>
        <position position="49"/>
    </location>
</feature>
<dbReference type="InterPro" id="IPR001792">
    <property type="entry name" value="Acylphosphatase-like_dom"/>
</dbReference>
<dbReference type="InterPro" id="IPR017968">
    <property type="entry name" value="Acylphosphatase_CS"/>
</dbReference>
<feature type="signal peptide" evidence="7">
    <location>
        <begin position="1"/>
        <end position="22"/>
    </location>
</feature>
<feature type="chain" id="PRO_5005536067" description="acylphosphatase" evidence="7">
    <location>
        <begin position="23"/>
        <end position="124"/>
    </location>
</feature>
<name>A0A0L0CAM4_LUCCU</name>
<evidence type="ECO:0000256" key="2">
    <source>
        <dbReference type="ARBA" id="ARBA00012150"/>
    </source>
</evidence>
<dbReference type="PANTHER" id="PTHR10029">
    <property type="entry name" value="ACYLPHOSPHATASE"/>
    <property type="match status" value="1"/>
</dbReference>
<proteinExistence type="inferred from homology"/>
<dbReference type="STRING" id="7375.A0A0L0CAM4"/>
<dbReference type="GO" id="GO:0003998">
    <property type="term" value="F:acylphosphatase activity"/>
    <property type="evidence" value="ECO:0007669"/>
    <property type="project" value="UniProtKB-EC"/>
</dbReference>
<evidence type="ECO:0000256" key="4">
    <source>
        <dbReference type="ARBA" id="ARBA00047645"/>
    </source>
</evidence>
<sequence>MPCKRQLIVLLLYCGILYPAICEEHFCKMSKILHCEFEVFGIVQGVSFRMFTEKQAKSLGVRGWCMNTRNDTVKGEIEAPPEEFAQMKIWLEKTGSPTSRIDKVIFGDVKELDNYTFEGFTIKY</sequence>
<evidence type="ECO:0000256" key="5">
    <source>
        <dbReference type="PROSITE-ProRule" id="PRU00520"/>
    </source>
</evidence>
<dbReference type="SUPFAM" id="SSF54975">
    <property type="entry name" value="Acylphosphatase/BLUF domain-like"/>
    <property type="match status" value="1"/>
</dbReference>
<comment type="caution">
    <text evidence="9">The sequence shown here is derived from an EMBL/GenBank/DDBJ whole genome shotgun (WGS) entry which is preliminary data.</text>
</comment>
<dbReference type="OrthoDB" id="7961613at2759"/>
<evidence type="ECO:0000259" key="8">
    <source>
        <dbReference type="PROSITE" id="PS51160"/>
    </source>
</evidence>
<protein>
    <recommendedName>
        <fullName evidence="2 5">acylphosphatase</fullName>
        <ecNumber evidence="2 5">3.6.1.7</ecNumber>
    </recommendedName>
</protein>
<evidence type="ECO:0000313" key="9">
    <source>
        <dbReference type="EMBL" id="KNC29453.1"/>
    </source>
</evidence>
<keyword evidence="7" id="KW-0732">Signal</keyword>
<evidence type="ECO:0000313" key="10">
    <source>
        <dbReference type="Proteomes" id="UP000037069"/>
    </source>
</evidence>
<evidence type="ECO:0000256" key="6">
    <source>
        <dbReference type="RuleBase" id="RU004168"/>
    </source>
</evidence>
<evidence type="ECO:0000256" key="7">
    <source>
        <dbReference type="SAM" id="SignalP"/>
    </source>
</evidence>
<dbReference type="EC" id="3.6.1.7" evidence="2 5"/>
<dbReference type="PRINTS" id="PR00112">
    <property type="entry name" value="ACYLPHPHTASE"/>
</dbReference>
<dbReference type="OMA" id="SHTEFQK"/>
<reference evidence="9 10" key="1">
    <citation type="journal article" date="2015" name="Nat. Commun.">
        <title>Lucilia cuprina genome unlocks parasitic fly biology to underpin future interventions.</title>
        <authorList>
            <person name="Anstead C.A."/>
            <person name="Korhonen P.K."/>
            <person name="Young N.D."/>
            <person name="Hall R.S."/>
            <person name="Jex A.R."/>
            <person name="Murali S.C."/>
            <person name="Hughes D.S."/>
            <person name="Lee S.F."/>
            <person name="Perry T."/>
            <person name="Stroehlein A.J."/>
            <person name="Ansell B.R."/>
            <person name="Breugelmans B."/>
            <person name="Hofmann A."/>
            <person name="Qu J."/>
            <person name="Dugan S."/>
            <person name="Lee S.L."/>
            <person name="Chao H."/>
            <person name="Dinh H."/>
            <person name="Han Y."/>
            <person name="Doddapaneni H.V."/>
            <person name="Worley K.C."/>
            <person name="Muzny D.M."/>
            <person name="Ioannidis P."/>
            <person name="Waterhouse R.M."/>
            <person name="Zdobnov E.M."/>
            <person name="James P.J."/>
            <person name="Bagnall N.H."/>
            <person name="Kotze A.C."/>
            <person name="Gibbs R.A."/>
            <person name="Richards S."/>
            <person name="Batterham P."/>
            <person name="Gasser R.B."/>
        </authorList>
    </citation>
    <scope>NUCLEOTIDE SEQUENCE [LARGE SCALE GENOMIC DNA]</scope>
    <source>
        <strain evidence="9 10">LS</strain>
        <tissue evidence="9">Full body</tissue>
    </source>
</reference>
<keyword evidence="3 5" id="KW-0378">Hydrolase</keyword>
<dbReference type="AlphaFoldDB" id="A0A0L0CAM4"/>
<dbReference type="Gene3D" id="3.30.70.100">
    <property type="match status" value="1"/>
</dbReference>